<feature type="compositionally biased region" description="Basic residues" evidence="1">
    <location>
        <begin position="443"/>
        <end position="464"/>
    </location>
</feature>
<comment type="caution">
    <text evidence="2">The sequence shown here is derived from an EMBL/GenBank/DDBJ whole genome shotgun (WGS) entry which is preliminary data.</text>
</comment>
<evidence type="ECO:0000313" key="3">
    <source>
        <dbReference type="Proteomes" id="UP001189429"/>
    </source>
</evidence>
<feature type="region of interest" description="Disordered" evidence="1">
    <location>
        <begin position="434"/>
        <end position="464"/>
    </location>
</feature>
<gene>
    <name evidence="2" type="ORF">PCOR1329_LOCUS57480</name>
</gene>
<dbReference type="EMBL" id="CAUYUJ010017104">
    <property type="protein sequence ID" value="CAK0871798.1"/>
    <property type="molecule type" value="Genomic_DNA"/>
</dbReference>
<feature type="region of interest" description="Disordered" evidence="1">
    <location>
        <begin position="153"/>
        <end position="325"/>
    </location>
</feature>
<evidence type="ECO:0000256" key="1">
    <source>
        <dbReference type="SAM" id="MobiDB-lite"/>
    </source>
</evidence>
<feature type="region of interest" description="Disordered" evidence="1">
    <location>
        <begin position="351"/>
        <end position="391"/>
    </location>
</feature>
<feature type="compositionally biased region" description="Low complexity" evidence="1">
    <location>
        <begin position="356"/>
        <end position="375"/>
    </location>
</feature>
<feature type="compositionally biased region" description="Acidic residues" evidence="1">
    <location>
        <begin position="263"/>
        <end position="272"/>
    </location>
</feature>
<keyword evidence="3" id="KW-1185">Reference proteome</keyword>
<feature type="compositionally biased region" description="Low complexity" evidence="1">
    <location>
        <begin position="217"/>
        <end position="240"/>
    </location>
</feature>
<feature type="compositionally biased region" description="Basic and acidic residues" evidence="1">
    <location>
        <begin position="193"/>
        <end position="216"/>
    </location>
</feature>
<name>A0ABN9VFI6_9DINO</name>
<dbReference type="Proteomes" id="UP001189429">
    <property type="component" value="Unassembled WGS sequence"/>
</dbReference>
<sequence length="464" mass="48938">MMALGLSPGGRDDPLEASVLLKQGFEFSWTASRSRLDPSTVMMDPEMRPVLRAKADFVTREDFLEQISSVLPDFLSQRSPRPPAPRAKWKSICTADPANVGEMEQQLARLVEQALWAMASDPAFGVEEQPPPVAEPTEVNLEPWMEEHDARVRTAAGKRRGRKARAPPPPLELVKEEGRAEPVVLASHYWGVESREEARDAGGQEEGRHPQAHEGEAQGPAAAAAAGAAGLAAAAAAAGPPARPEGEGEPAAGRPPTPRGGAEEAEAEEGGDESVVFGSFGAEAAEGEEGGARRRTPSQGEEGPSRASAGAQLSEAPSPAARPMLGAGWQPNQVVQYVWGQLAQAPHRRELLPLHGGPSESSTAGATSSAGTPQGRGLWVPSASATPTLDSDGRLGRACFRAFVRNTFISAARREHRARVADVEVAEPLALAAGAARGPRGARGARRRGRGRGGRSRRLHAWSL</sequence>
<feature type="compositionally biased region" description="Basic residues" evidence="1">
    <location>
        <begin position="156"/>
        <end position="165"/>
    </location>
</feature>
<reference evidence="2" key="1">
    <citation type="submission" date="2023-10" db="EMBL/GenBank/DDBJ databases">
        <authorList>
            <person name="Chen Y."/>
            <person name="Shah S."/>
            <person name="Dougan E. K."/>
            <person name="Thang M."/>
            <person name="Chan C."/>
        </authorList>
    </citation>
    <scope>NUCLEOTIDE SEQUENCE [LARGE SCALE GENOMIC DNA]</scope>
</reference>
<accession>A0ABN9VFI6</accession>
<organism evidence="2 3">
    <name type="scientific">Prorocentrum cordatum</name>
    <dbReference type="NCBI Taxonomy" id="2364126"/>
    <lineage>
        <taxon>Eukaryota</taxon>
        <taxon>Sar</taxon>
        <taxon>Alveolata</taxon>
        <taxon>Dinophyceae</taxon>
        <taxon>Prorocentrales</taxon>
        <taxon>Prorocentraceae</taxon>
        <taxon>Prorocentrum</taxon>
    </lineage>
</organism>
<protein>
    <submittedName>
        <fullName evidence="2">Uncharacterized protein</fullName>
    </submittedName>
</protein>
<evidence type="ECO:0000313" key="2">
    <source>
        <dbReference type="EMBL" id="CAK0871798.1"/>
    </source>
</evidence>
<proteinExistence type="predicted"/>